<evidence type="ECO:0000256" key="1">
    <source>
        <dbReference type="SAM" id="MobiDB-lite"/>
    </source>
</evidence>
<feature type="region of interest" description="Disordered" evidence="1">
    <location>
        <begin position="1"/>
        <end position="32"/>
    </location>
</feature>
<proteinExistence type="predicted"/>
<dbReference type="Proteomes" id="UP001597058">
    <property type="component" value="Unassembled WGS sequence"/>
</dbReference>
<keyword evidence="3" id="KW-1185">Reference proteome</keyword>
<comment type="caution">
    <text evidence="2">The sequence shown here is derived from an EMBL/GenBank/DDBJ whole genome shotgun (WGS) entry which is preliminary data.</text>
</comment>
<evidence type="ECO:0000313" key="3">
    <source>
        <dbReference type="Proteomes" id="UP001597058"/>
    </source>
</evidence>
<dbReference type="EMBL" id="JBHTMM010000057">
    <property type="protein sequence ID" value="MFD1310661.1"/>
    <property type="molecule type" value="Genomic_DNA"/>
</dbReference>
<gene>
    <name evidence="2" type="ORF">ACFQ5X_33085</name>
</gene>
<sequence length="130" mass="13615">MPGMAEDASGAGHQGIGPRGSPSQVPSTAPASWGRKQLASLYDVFVLTVTMLDAPGAQEILRLAMDAVPRLTGCRPEGCYLLRDGRFELDTPPSAPSLDGRAPKELPAAIRQLSALDGQDGALGFREGGW</sequence>
<accession>A0ABW3XP42</accession>
<reference evidence="3" key="1">
    <citation type="journal article" date="2019" name="Int. J. Syst. Evol. Microbiol.">
        <title>The Global Catalogue of Microorganisms (GCM) 10K type strain sequencing project: providing services to taxonomists for standard genome sequencing and annotation.</title>
        <authorList>
            <consortium name="The Broad Institute Genomics Platform"/>
            <consortium name="The Broad Institute Genome Sequencing Center for Infectious Disease"/>
            <person name="Wu L."/>
            <person name="Ma J."/>
        </authorList>
    </citation>
    <scope>NUCLEOTIDE SEQUENCE [LARGE SCALE GENOMIC DNA]</scope>
    <source>
        <strain evidence="3">CGMCC 4.7020</strain>
    </source>
</reference>
<name>A0ABW3XP42_9ACTN</name>
<feature type="compositionally biased region" description="Polar residues" evidence="1">
    <location>
        <begin position="21"/>
        <end position="30"/>
    </location>
</feature>
<dbReference type="RefSeq" id="WP_381329910.1">
    <property type="nucleotide sequence ID" value="NZ_JBHTMM010000057.1"/>
</dbReference>
<feature type="non-terminal residue" evidence="2">
    <location>
        <position position="130"/>
    </location>
</feature>
<protein>
    <submittedName>
        <fullName evidence="2">Uncharacterized protein</fullName>
    </submittedName>
</protein>
<organism evidence="2 3">
    <name type="scientific">Streptomyces kaempferi</name>
    <dbReference type="NCBI Taxonomy" id="333725"/>
    <lineage>
        <taxon>Bacteria</taxon>
        <taxon>Bacillati</taxon>
        <taxon>Actinomycetota</taxon>
        <taxon>Actinomycetes</taxon>
        <taxon>Kitasatosporales</taxon>
        <taxon>Streptomycetaceae</taxon>
        <taxon>Streptomyces</taxon>
    </lineage>
</organism>
<evidence type="ECO:0000313" key="2">
    <source>
        <dbReference type="EMBL" id="MFD1310661.1"/>
    </source>
</evidence>